<feature type="transmembrane region" description="Helical" evidence="5">
    <location>
        <begin position="133"/>
        <end position="151"/>
    </location>
</feature>
<keyword evidence="8" id="KW-1185">Reference proteome</keyword>
<dbReference type="GO" id="GO:0016020">
    <property type="term" value="C:membrane"/>
    <property type="evidence" value="ECO:0007669"/>
    <property type="project" value="UniProtKB-SubCell"/>
</dbReference>
<evidence type="ECO:0000313" key="7">
    <source>
        <dbReference type="EMBL" id="MBC3890003.1"/>
    </source>
</evidence>
<accession>A0A923HWX6</accession>
<feature type="domain" description="Integral membrane bound transporter" evidence="6">
    <location>
        <begin position="13"/>
        <end position="144"/>
    </location>
</feature>
<dbReference type="GO" id="GO:0005829">
    <property type="term" value="C:cytosol"/>
    <property type="evidence" value="ECO:0007669"/>
    <property type="project" value="TreeGrafter"/>
</dbReference>
<reference evidence="7" key="2">
    <citation type="submission" date="2020-10" db="EMBL/GenBank/DDBJ databases">
        <title>Comparative genomics of the Acetobacterium genus.</title>
        <authorList>
            <person name="Marshall C."/>
            <person name="May H."/>
            <person name="Norman S."/>
        </authorList>
    </citation>
    <scope>NUCLEOTIDE SEQUENCE</scope>
    <source>
        <strain evidence="7">DER-2019</strain>
    </source>
</reference>
<evidence type="ECO:0000256" key="3">
    <source>
        <dbReference type="ARBA" id="ARBA00022989"/>
    </source>
</evidence>
<evidence type="ECO:0000256" key="1">
    <source>
        <dbReference type="ARBA" id="ARBA00004141"/>
    </source>
</evidence>
<feature type="transmembrane region" description="Helical" evidence="5">
    <location>
        <begin position="103"/>
        <end position="121"/>
    </location>
</feature>
<feature type="transmembrane region" description="Helical" evidence="5">
    <location>
        <begin position="48"/>
        <end position="68"/>
    </location>
</feature>
<evidence type="ECO:0000313" key="8">
    <source>
        <dbReference type="Proteomes" id="UP000616595"/>
    </source>
</evidence>
<dbReference type="Gene3D" id="3.40.50.1000">
    <property type="entry name" value="HAD superfamily/HAD-like"/>
    <property type="match status" value="1"/>
</dbReference>
<sequence>MRIFKTFIAVYVCFLIYLLLGKQGDPFYSAIAAILCMQNYVSNSFKVAANRTVGTFIGGIMGMCLLILEKSFLPTDLPVLQYFIVSLCIIPLIYFTVRVKKSTASYITCVVFLSITVVHGADVNPYMFAINRMIDTLIGIFVSLGINAFHLPRRKNKSALFVTNLDRTLLNSKGEINNYSKFKLNTMINRGALITIATTRSVETLLPLIKDLEMKLPVIIMNGAAQYDLKKSTYLQCKTMNFTTALRVIGIFDKLDLNCFTHTIINDVLHVYYTKLVNPAEEKLYHSKKRLPEKSYVCGDLPKNQDVLSIVAVDRLETIEKLVDIFMNLDIAPLINVSYYIDEAHEGYYFIEITGAEASVKNAVMEMKEHLSADQVIAFGNDEKNIPLIVAADFGYAVKNATAELKRTTPRIIGDNDSDSVVKTIEKHFYLRPFGRNKEDV</sequence>
<dbReference type="Pfam" id="PF08282">
    <property type="entry name" value="Hydrolase_3"/>
    <property type="match status" value="1"/>
</dbReference>
<gene>
    <name evidence="7" type="ORF">GH810_17025</name>
</gene>
<dbReference type="Pfam" id="PF13515">
    <property type="entry name" value="FUSC_2"/>
    <property type="match status" value="1"/>
</dbReference>
<dbReference type="PANTHER" id="PTHR10000:SF8">
    <property type="entry name" value="HAD SUPERFAMILY HYDROLASE-LIKE, TYPE 3"/>
    <property type="match status" value="1"/>
</dbReference>
<dbReference type="PANTHER" id="PTHR10000">
    <property type="entry name" value="PHOSPHOSERINE PHOSPHATASE"/>
    <property type="match status" value="1"/>
</dbReference>
<comment type="caution">
    <text evidence="7">The sequence shown here is derived from an EMBL/GenBank/DDBJ whole genome shotgun (WGS) entry which is preliminary data.</text>
</comment>
<name>A0A923HWX6_9FIRM</name>
<evidence type="ECO:0000256" key="4">
    <source>
        <dbReference type="ARBA" id="ARBA00023136"/>
    </source>
</evidence>
<dbReference type="InterPro" id="IPR036412">
    <property type="entry name" value="HAD-like_sf"/>
</dbReference>
<keyword evidence="3 5" id="KW-1133">Transmembrane helix</keyword>
<feature type="transmembrane region" description="Helical" evidence="5">
    <location>
        <begin position="80"/>
        <end position="97"/>
    </location>
</feature>
<dbReference type="GO" id="GO:0000287">
    <property type="term" value="F:magnesium ion binding"/>
    <property type="evidence" value="ECO:0007669"/>
    <property type="project" value="TreeGrafter"/>
</dbReference>
<dbReference type="Proteomes" id="UP000616595">
    <property type="component" value="Unassembled WGS sequence"/>
</dbReference>
<evidence type="ECO:0000256" key="2">
    <source>
        <dbReference type="ARBA" id="ARBA00022692"/>
    </source>
</evidence>
<dbReference type="AlphaFoldDB" id="A0A923HWX6"/>
<dbReference type="EMBL" id="WJBD01000041">
    <property type="protein sequence ID" value="MBC3890003.1"/>
    <property type="molecule type" value="Genomic_DNA"/>
</dbReference>
<evidence type="ECO:0000259" key="6">
    <source>
        <dbReference type="Pfam" id="PF13515"/>
    </source>
</evidence>
<evidence type="ECO:0000256" key="5">
    <source>
        <dbReference type="SAM" id="Phobius"/>
    </source>
</evidence>
<dbReference type="InterPro" id="IPR049453">
    <property type="entry name" value="Memb_transporter_dom"/>
</dbReference>
<organism evidence="7 8">
    <name type="scientific">Acetobacterium paludosum</name>
    <dbReference type="NCBI Taxonomy" id="52693"/>
    <lineage>
        <taxon>Bacteria</taxon>
        <taxon>Bacillati</taxon>
        <taxon>Bacillota</taxon>
        <taxon>Clostridia</taxon>
        <taxon>Eubacteriales</taxon>
        <taxon>Eubacteriaceae</taxon>
        <taxon>Acetobacterium</taxon>
    </lineage>
</organism>
<keyword evidence="2 5" id="KW-0812">Transmembrane</keyword>
<keyword evidence="7" id="KW-0378">Hydrolase</keyword>
<dbReference type="SUPFAM" id="SSF56784">
    <property type="entry name" value="HAD-like"/>
    <property type="match status" value="1"/>
</dbReference>
<dbReference type="Gene3D" id="3.30.1240.10">
    <property type="match status" value="1"/>
</dbReference>
<dbReference type="GO" id="GO:0016791">
    <property type="term" value="F:phosphatase activity"/>
    <property type="evidence" value="ECO:0007669"/>
    <property type="project" value="TreeGrafter"/>
</dbReference>
<dbReference type="OrthoDB" id="1653617at2"/>
<protein>
    <submittedName>
        <fullName evidence="7">HAD hydrolase family protein</fullName>
    </submittedName>
</protein>
<reference evidence="7" key="1">
    <citation type="submission" date="2019-10" db="EMBL/GenBank/DDBJ databases">
        <authorList>
            <person name="Ross D.E."/>
            <person name="Gulliver D."/>
        </authorList>
    </citation>
    <scope>NUCLEOTIDE SEQUENCE</scope>
    <source>
        <strain evidence="7">DER-2019</strain>
    </source>
</reference>
<comment type="subcellular location">
    <subcellularLocation>
        <location evidence="1">Membrane</location>
        <topology evidence="1">Multi-pass membrane protein</topology>
    </subcellularLocation>
</comment>
<proteinExistence type="predicted"/>
<dbReference type="InterPro" id="IPR023214">
    <property type="entry name" value="HAD_sf"/>
</dbReference>
<keyword evidence="4 5" id="KW-0472">Membrane</keyword>